<gene>
    <name evidence="1" type="ORF">RGI145_22685</name>
</gene>
<dbReference type="EMBL" id="CP015585">
    <property type="protein sequence ID" value="APT60158.1"/>
    <property type="molecule type" value="Genomic_DNA"/>
</dbReference>
<dbReference type="AlphaFoldDB" id="A0A1L7AN03"/>
<evidence type="ECO:0000313" key="1">
    <source>
        <dbReference type="EMBL" id="APT60158.1"/>
    </source>
</evidence>
<dbReference type="KEGG" id="rgi:RGI145_22685"/>
<accession>A0A1L7AN03</accession>
<keyword evidence="1" id="KW-0614">Plasmid</keyword>
<reference evidence="1 2" key="1">
    <citation type="submission" date="2016-05" db="EMBL/GenBank/DDBJ databases">
        <title>Complete Genome and Methylome Analysis of Psychrotrophic Bacterial Isolates from Antarctic Lake Untersee.</title>
        <authorList>
            <person name="Fomenkov A."/>
            <person name="Akimov V.N."/>
            <person name="Vasilyeva L.V."/>
            <person name="Andersen D."/>
            <person name="Vincze T."/>
            <person name="Roberts R.J."/>
        </authorList>
    </citation>
    <scope>NUCLEOTIDE SEQUENCE [LARGE SCALE GENOMIC DNA]</scope>
    <source>
        <strain evidence="1 2">U14-5</strain>
        <plasmid evidence="2">Plasmid 1</plasmid>
    </source>
</reference>
<sequence>MQESQSMPQIILDATAGDVSAELARRGIPGGVRVHVVVEFTENETLPMGRMAQDGKAFDWLRDEPDLYSDDDLVETRR</sequence>
<proteinExistence type="predicted"/>
<name>A0A1L7AN03_9PROT</name>
<protein>
    <submittedName>
        <fullName evidence="1">Uncharacterized protein</fullName>
    </submittedName>
</protein>
<evidence type="ECO:0000313" key="2">
    <source>
        <dbReference type="Proteomes" id="UP000185494"/>
    </source>
</evidence>
<organism evidence="1 2">
    <name type="scientific">Roseomonas gilardii</name>
    <dbReference type="NCBI Taxonomy" id="257708"/>
    <lineage>
        <taxon>Bacteria</taxon>
        <taxon>Pseudomonadati</taxon>
        <taxon>Pseudomonadota</taxon>
        <taxon>Alphaproteobacteria</taxon>
        <taxon>Acetobacterales</taxon>
        <taxon>Roseomonadaceae</taxon>
        <taxon>Roseomonas</taxon>
    </lineage>
</organism>
<geneLocation type="plasmid" evidence="1 2">
    <name>1</name>
</geneLocation>
<dbReference type="Proteomes" id="UP000185494">
    <property type="component" value="Chromosome 1"/>
</dbReference>